<dbReference type="PANTHER" id="PTHR23069">
    <property type="entry name" value="AAA DOMAIN-CONTAINING"/>
    <property type="match status" value="1"/>
</dbReference>
<dbReference type="InterPro" id="IPR027417">
    <property type="entry name" value="P-loop_NTPase"/>
</dbReference>
<organism evidence="7 8">
    <name type="scientific">Amphimedon queenslandica</name>
    <name type="common">Sponge</name>
    <dbReference type="NCBI Taxonomy" id="400682"/>
    <lineage>
        <taxon>Eukaryota</taxon>
        <taxon>Metazoa</taxon>
        <taxon>Porifera</taxon>
        <taxon>Demospongiae</taxon>
        <taxon>Heteroscleromorpha</taxon>
        <taxon>Haplosclerida</taxon>
        <taxon>Niphatidae</taxon>
        <taxon>Amphimedon</taxon>
    </lineage>
</organism>
<reference evidence="8" key="1">
    <citation type="journal article" date="2010" name="Nature">
        <title>The Amphimedon queenslandica genome and the evolution of animal complexity.</title>
        <authorList>
            <person name="Srivastava M."/>
            <person name="Simakov O."/>
            <person name="Chapman J."/>
            <person name="Fahey B."/>
            <person name="Gauthier M.E."/>
            <person name="Mitros T."/>
            <person name="Richards G.S."/>
            <person name="Conaco C."/>
            <person name="Dacre M."/>
            <person name="Hellsten U."/>
            <person name="Larroux C."/>
            <person name="Putnam N.H."/>
            <person name="Stanke M."/>
            <person name="Adamska M."/>
            <person name="Darling A."/>
            <person name="Degnan S.M."/>
            <person name="Oakley T.H."/>
            <person name="Plachetzki D.C."/>
            <person name="Zhai Y."/>
            <person name="Adamski M."/>
            <person name="Calcino A."/>
            <person name="Cummins S.F."/>
            <person name="Goodstein D.M."/>
            <person name="Harris C."/>
            <person name="Jackson D.J."/>
            <person name="Leys S.P."/>
            <person name="Shu S."/>
            <person name="Woodcroft B.J."/>
            <person name="Vervoort M."/>
            <person name="Kosik K.S."/>
            <person name="Manning G."/>
            <person name="Degnan B.M."/>
            <person name="Rokhsar D.S."/>
        </authorList>
    </citation>
    <scope>NUCLEOTIDE SEQUENCE [LARGE SCALE GENOMIC DNA]</scope>
</reference>
<dbReference type="InterPro" id="IPR003960">
    <property type="entry name" value="ATPase_AAA_CS"/>
</dbReference>
<evidence type="ECO:0000256" key="3">
    <source>
        <dbReference type="ARBA" id="ARBA00022840"/>
    </source>
</evidence>
<dbReference type="GO" id="GO:0005524">
    <property type="term" value="F:ATP binding"/>
    <property type="evidence" value="ECO:0007669"/>
    <property type="project" value="UniProtKB-KW"/>
</dbReference>
<dbReference type="InterPro" id="IPR045199">
    <property type="entry name" value="ATAD2-like"/>
</dbReference>
<keyword evidence="3 5" id="KW-0067">ATP-binding</keyword>
<dbReference type="GO" id="GO:0006334">
    <property type="term" value="P:nucleosome assembly"/>
    <property type="evidence" value="ECO:0007669"/>
    <property type="project" value="TreeGrafter"/>
</dbReference>
<name>A0AAN0K3K6_AMPQE</name>
<evidence type="ECO:0000256" key="5">
    <source>
        <dbReference type="RuleBase" id="RU003651"/>
    </source>
</evidence>
<accession>A0AAN0K3K6</accession>
<dbReference type="GeneID" id="109593492"/>
<keyword evidence="4" id="KW-0103">Bromodomain</keyword>
<dbReference type="GO" id="GO:0006337">
    <property type="term" value="P:nucleosome disassembly"/>
    <property type="evidence" value="ECO:0007669"/>
    <property type="project" value="TreeGrafter"/>
</dbReference>
<evidence type="ECO:0000313" key="7">
    <source>
        <dbReference type="EnsemblMetazoa" id="XP_019864106.1"/>
    </source>
</evidence>
<dbReference type="GO" id="GO:0003682">
    <property type="term" value="F:chromatin binding"/>
    <property type="evidence" value="ECO:0007669"/>
    <property type="project" value="TreeGrafter"/>
</dbReference>
<dbReference type="RefSeq" id="XP_019864106.1">
    <property type="nucleotide sequence ID" value="XM_020008547.1"/>
</dbReference>
<keyword evidence="8" id="KW-1185">Reference proteome</keyword>
<evidence type="ECO:0000256" key="2">
    <source>
        <dbReference type="ARBA" id="ARBA00022741"/>
    </source>
</evidence>
<reference evidence="7" key="2">
    <citation type="submission" date="2024-06" db="UniProtKB">
        <authorList>
            <consortium name="EnsemblMetazoa"/>
        </authorList>
    </citation>
    <scope>IDENTIFICATION</scope>
</reference>
<dbReference type="SMART" id="SM00382">
    <property type="entry name" value="AAA"/>
    <property type="match status" value="1"/>
</dbReference>
<evidence type="ECO:0000256" key="1">
    <source>
        <dbReference type="ARBA" id="ARBA00006914"/>
    </source>
</evidence>
<sequence>CGKTLVARALANECSKEGRKVAFFMRKGADCLSKWVGESERQLRLLFDQAYQMRPSIIFFDEIDGLAPVRSTRQDQIHSSIVSTLLALMDGLDSRGEIVVIGATNRIDAIDPALRRPGRFDREFRFPLPSRE</sequence>
<dbReference type="GO" id="GO:0005634">
    <property type="term" value="C:nucleus"/>
    <property type="evidence" value="ECO:0007669"/>
    <property type="project" value="TreeGrafter"/>
</dbReference>
<dbReference type="AlphaFoldDB" id="A0AAN0K3K6"/>
<feature type="domain" description="AAA+ ATPase" evidence="6">
    <location>
        <begin position="1"/>
        <end position="130"/>
    </location>
</feature>
<protein>
    <recommendedName>
        <fullName evidence="6">AAA+ ATPase domain-containing protein</fullName>
    </recommendedName>
</protein>
<dbReference type="Pfam" id="PF00004">
    <property type="entry name" value="AAA"/>
    <property type="match status" value="1"/>
</dbReference>
<evidence type="ECO:0000259" key="6">
    <source>
        <dbReference type="SMART" id="SM00382"/>
    </source>
</evidence>
<dbReference type="GO" id="GO:0042393">
    <property type="term" value="F:histone binding"/>
    <property type="evidence" value="ECO:0007669"/>
    <property type="project" value="TreeGrafter"/>
</dbReference>
<comment type="similarity">
    <text evidence="1 5">Belongs to the AAA ATPase family.</text>
</comment>
<dbReference type="EnsemblMetazoa" id="XM_020008547.1">
    <property type="protein sequence ID" value="XP_019864106.1"/>
    <property type="gene ID" value="LOC109593492"/>
</dbReference>
<dbReference type="FunFam" id="3.40.50.300:FF:000061">
    <property type="entry name" value="ATPase family, AAA domain-containing 2"/>
    <property type="match status" value="1"/>
</dbReference>
<dbReference type="InterPro" id="IPR003959">
    <property type="entry name" value="ATPase_AAA_core"/>
</dbReference>
<dbReference type="SUPFAM" id="SSF52540">
    <property type="entry name" value="P-loop containing nucleoside triphosphate hydrolases"/>
    <property type="match status" value="1"/>
</dbReference>
<dbReference type="GO" id="GO:0016887">
    <property type="term" value="F:ATP hydrolysis activity"/>
    <property type="evidence" value="ECO:0007669"/>
    <property type="project" value="InterPro"/>
</dbReference>
<dbReference type="KEGG" id="aqu:109593492"/>
<dbReference type="PROSITE" id="PS00674">
    <property type="entry name" value="AAA"/>
    <property type="match status" value="1"/>
</dbReference>
<dbReference type="PANTHER" id="PTHR23069:SF0">
    <property type="entry name" value="TAT-BINDING HOMOLOG 7"/>
    <property type="match status" value="1"/>
</dbReference>
<keyword evidence="2 5" id="KW-0547">Nucleotide-binding</keyword>
<dbReference type="Gene3D" id="3.40.50.300">
    <property type="entry name" value="P-loop containing nucleotide triphosphate hydrolases"/>
    <property type="match status" value="1"/>
</dbReference>
<evidence type="ECO:0000313" key="8">
    <source>
        <dbReference type="Proteomes" id="UP000007879"/>
    </source>
</evidence>
<dbReference type="Proteomes" id="UP000007879">
    <property type="component" value="Unassembled WGS sequence"/>
</dbReference>
<evidence type="ECO:0000256" key="4">
    <source>
        <dbReference type="ARBA" id="ARBA00023117"/>
    </source>
</evidence>
<dbReference type="GO" id="GO:0045815">
    <property type="term" value="P:transcription initiation-coupled chromatin remodeling"/>
    <property type="evidence" value="ECO:0007669"/>
    <property type="project" value="TreeGrafter"/>
</dbReference>
<dbReference type="InterPro" id="IPR003593">
    <property type="entry name" value="AAA+_ATPase"/>
</dbReference>
<proteinExistence type="inferred from homology"/>